<evidence type="ECO:0000256" key="5">
    <source>
        <dbReference type="ARBA" id="ARBA00023136"/>
    </source>
</evidence>
<gene>
    <name evidence="8" type="ORF">Aru02nite_06160</name>
</gene>
<keyword evidence="9" id="KW-1185">Reference proteome</keyword>
<dbReference type="InterPro" id="IPR011701">
    <property type="entry name" value="MFS"/>
</dbReference>
<comment type="subcellular location">
    <subcellularLocation>
        <location evidence="1">Cell membrane</location>
        <topology evidence="1">Multi-pass membrane protein</topology>
    </subcellularLocation>
</comment>
<feature type="transmembrane region" description="Helical" evidence="6">
    <location>
        <begin position="296"/>
        <end position="314"/>
    </location>
</feature>
<organism evidence="8 9">
    <name type="scientific">Actinocatenispora rupis</name>
    <dbReference type="NCBI Taxonomy" id="519421"/>
    <lineage>
        <taxon>Bacteria</taxon>
        <taxon>Bacillati</taxon>
        <taxon>Actinomycetota</taxon>
        <taxon>Actinomycetes</taxon>
        <taxon>Micromonosporales</taxon>
        <taxon>Micromonosporaceae</taxon>
        <taxon>Actinocatenispora</taxon>
    </lineage>
</organism>
<keyword evidence="4 6" id="KW-1133">Transmembrane helix</keyword>
<evidence type="ECO:0000256" key="2">
    <source>
        <dbReference type="ARBA" id="ARBA00022475"/>
    </source>
</evidence>
<dbReference type="PANTHER" id="PTHR23513:SF6">
    <property type="entry name" value="MAJOR FACILITATOR SUPERFAMILY ASSOCIATED DOMAIN-CONTAINING PROTEIN"/>
    <property type="match status" value="1"/>
</dbReference>
<proteinExistence type="predicted"/>
<evidence type="ECO:0000256" key="6">
    <source>
        <dbReference type="SAM" id="Phobius"/>
    </source>
</evidence>
<dbReference type="CDD" id="cd06173">
    <property type="entry name" value="MFS_MefA_like"/>
    <property type="match status" value="1"/>
</dbReference>
<sequence>MLLVNRAYARLWAGQAVSTVGDHVFDTTLVLWIGTVLLRGRSYAPVAVSGLLAVVALVTMLVAPVAGVFVDRWDRRRTMLAADLVRAGLVAALAAVAFLPAGTLPATTLVALAYAVVAVTAAAAQFFNPARLALIGQVVADPADRSRAAGIGQATQSAAAIVGPPLAAPLLFTVGVRWSLLLDAVTFLVSFLAVRAVRVRAVATDPAGVRRGLWPEFRAGLAFVGGSRVLRAVLVAVAVATLGTGALNTLNVFFVGTNLHAATRWYGTLDMAVGIGAVAGALLAAAVAARLGNARVFAVGLLVVGLGIVAYARVTALWPALVLLVVVAVPLGEVNTVLGPILLRTVPAHLLGRVVSVLNPVQQVASLAGTALSGWLASTVLLGFHAAPLGVPFGRIDTVFVLAGLLIVAGGGYATVALRGTDRTAEVVD</sequence>
<feature type="transmembrane region" description="Helical" evidence="6">
    <location>
        <begin position="178"/>
        <end position="197"/>
    </location>
</feature>
<evidence type="ECO:0000256" key="3">
    <source>
        <dbReference type="ARBA" id="ARBA00022692"/>
    </source>
</evidence>
<dbReference type="PANTHER" id="PTHR23513">
    <property type="entry name" value="INTEGRAL MEMBRANE EFFLUX PROTEIN-RELATED"/>
    <property type="match status" value="1"/>
</dbReference>
<dbReference type="RefSeq" id="WP_203654699.1">
    <property type="nucleotide sequence ID" value="NZ_BAAAZM010000002.1"/>
</dbReference>
<keyword evidence="2" id="KW-1003">Cell membrane</keyword>
<feature type="transmembrane region" description="Helical" evidence="6">
    <location>
        <begin position="399"/>
        <end position="418"/>
    </location>
</feature>
<evidence type="ECO:0000313" key="9">
    <source>
        <dbReference type="Proteomes" id="UP000612808"/>
    </source>
</evidence>
<evidence type="ECO:0000256" key="1">
    <source>
        <dbReference type="ARBA" id="ARBA00004651"/>
    </source>
</evidence>
<dbReference type="GO" id="GO:0005886">
    <property type="term" value="C:plasma membrane"/>
    <property type="evidence" value="ECO:0007669"/>
    <property type="project" value="UniProtKB-SubCell"/>
</dbReference>
<feature type="transmembrane region" description="Helical" evidence="6">
    <location>
        <begin position="320"/>
        <end position="343"/>
    </location>
</feature>
<dbReference type="AlphaFoldDB" id="A0A8J3NAM5"/>
<feature type="transmembrane region" description="Helical" evidence="6">
    <location>
        <begin position="46"/>
        <end position="69"/>
    </location>
</feature>
<dbReference type="Proteomes" id="UP000612808">
    <property type="component" value="Unassembled WGS sequence"/>
</dbReference>
<dbReference type="Pfam" id="PF07690">
    <property type="entry name" value="MFS_1"/>
    <property type="match status" value="1"/>
</dbReference>
<name>A0A8J3NAM5_9ACTN</name>
<feature type="transmembrane region" description="Helical" evidence="6">
    <location>
        <begin position="364"/>
        <end position="387"/>
    </location>
</feature>
<dbReference type="InterPro" id="IPR036259">
    <property type="entry name" value="MFS_trans_sf"/>
</dbReference>
<comment type="caution">
    <text evidence="8">The sequence shown here is derived from an EMBL/GenBank/DDBJ whole genome shotgun (WGS) entry which is preliminary data.</text>
</comment>
<dbReference type="InterPro" id="IPR020846">
    <property type="entry name" value="MFS_dom"/>
</dbReference>
<feature type="domain" description="Major facilitator superfamily (MFS) profile" evidence="7">
    <location>
        <begin position="1"/>
        <end position="422"/>
    </location>
</feature>
<evidence type="ECO:0000313" key="8">
    <source>
        <dbReference type="EMBL" id="GID09727.1"/>
    </source>
</evidence>
<feature type="transmembrane region" description="Helical" evidence="6">
    <location>
        <begin position="232"/>
        <end position="254"/>
    </location>
</feature>
<dbReference type="GO" id="GO:0022857">
    <property type="term" value="F:transmembrane transporter activity"/>
    <property type="evidence" value="ECO:0007669"/>
    <property type="project" value="InterPro"/>
</dbReference>
<dbReference type="PROSITE" id="PS50850">
    <property type="entry name" value="MFS"/>
    <property type="match status" value="1"/>
</dbReference>
<dbReference type="SUPFAM" id="SSF103473">
    <property type="entry name" value="MFS general substrate transporter"/>
    <property type="match status" value="1"/>
</dbReference>
<dbReference type="EMBL" id="BOMB01000003">
    <property type="protein sequence ID" value="GID09727.1"/>
    <property type="molecule type" value="Genomic_DNA"/>
</dbReference>
<feature type="transmembrane region" description="Helical" evidence="6">
    <location>
        <begin position="266"/>
        <end position="289"/>
    </location>
</feature>
<feature type="transmembrane region" description="Helical" evidence="6">
    <location>
        <begin position="81"/>
        <end position="100"/>
    </location>
</feature>
<keyword evidence="3 6" id="KW-0812">Transmembrane</keyword>
<reference evidence="8" key="1">
    <citation type="submission" date="2021-01" db="EMBL/GenBank/DDBJ databases">
        <title>Whole genome shotgun sequence of Actinocatenispora rupis NBRC 107355.</title>
        <authorList>
            <person name="Komaki H."/>
            <person name="Tamura T."/>
        </authorList>
    </citation>
    <scope>NUCLEOTIDE SEQUENCE</scope>
    <source>
        <strain evidence="8">NBRC 107355</strain>
    </source>
</reference>
<evidence type="ECO:0000256" key="4">
    <source>
        <dbReference type="ARBA" id="ARBA00022989"/>
    </source>
</evidence>
<protein>
    <submittedName>
        <fullName evidence="8">MFS transporter</fullName>
    </submittedName>
</protein>
<dbReference type="Gene3D" id="1.20.1250.20">
    <property type="entry name" value="MFS general substrate transporter like domains"/>
    <property type="match status" value="1"/>
</dbReference>
<feature type="transmembrane region" description="Helical" evidence="6">
    <location>
        <begin position="106"/>
        <end position="127"/>
    </location>
</feature>
<keyword evidence="5 6" id="KW-0472">Membrane</keyword>
<evidence type="ECO:0000259" key="7">
    <source>
        <dbReference type="PROSITE" id="PS50850"/>
    </source>
</evidence>
<accession>A0A8J3NAM5</accession>